<dbReference type="Proteomes" id="UP001161160">
    <property type="component" value="Unassembled WGS sequence"/>
</dbReference>
<gene>
    <name evidence="2" type="ORF">M2127_001257</name>
</gene>
<dbReference type="EMBL" id="JARXYA010000005">
    <property type="protein sequence ID" value="MDH6503953.1"/>
    <property type="molecule type" value="Genomic_DNA"/>
</dbReference>
<evidence type="ECO:0000313" key="2">
    <source>
        <dbReference type="EMBL" id="MDH6503953.1"/>
    </source>
</evidence>
<proteinExistence type="predicted"/>
<protein>
    <submittedName>
        <fullName evidence="2">Uncharacterized protein</fullName>
    </submittedName>
</protein>
<name>A0AA43M8A5_9BURK</name>
<dbReference type="AlphaFoldDB" id="A0AA43M8A5"/>
<keyword evidence="3" id="KW-1185">Reference proteome</keyword>
<keyword evidence="1" id="KW-0732">Signal</keyword>
<comment type="caution">
    <text evidence="2">The sequence shown here is derived from an EMBL/GenBank/DDBJ whole genome shotgun (WGS) entry which is preliminary data.</text>
</comment>
<reference evidence="2" key="1">
    <citation type="submission" date="2023-04" db="EMBL/GenBank/DDBJ databases">
        <title>Genome Encyclopedia of Bacteria and Archaea VI: Functional Genomics of Type Strains.</title>
        <authorList>
            <person name="Whitman W."/>
        </authorList>
    </citation>
    <scope>NUCLEOTIDE SEQUENCE</scope>
    <source>
        <strain evidence="2">Enz.4-51</strain>
    </source>
</reference>
<organism evidence="2 3">
    <name type="scientific">Polynucleobacter sphagniphilus</name>
    <dbReference type="NCBI Taxonomy" id="1743169"/>
    <lineage>
        <taxon>Bacteria</taxon>
        <taxon>Pseudomonadati</taxon>
        <taxon>Pseudomonadota</taxon>
        <taxon>Betaproteobacteria</taxon>
        <taxon>Burkholderiales</taxon>
        <taxon>Burkholderiaceae</taxon>
        <taxon>Polynucleobacter</taxon>
    </lineage>
</organism>
<sequence length="50" mass="5243">MNRSISYFLIAIAAFFTGVAVASGTDVSQASTATHILSAIHESHSQAQAY</sequence>
<feature type="signal peptide" evidence="1">
    <location>
        <begin position="1"/>
        <end position="22"/>
    </location>
</feature>
<accession>A0AA43M8A5</accession>
<evidence type="ECO:0000313" key="3">
    <source>
        <dbReference type="Proteomes" id="UP001161160"/>
    </source>
</evidence>
<evidence type="ECO:0000256" key="1">
    <source>
        <dbReference type="SAM" id="SignalP"/>
    </source>
</evidence>
<feature type="chain" id="PRO_5041402992" evidence="1">
    <location>
        <begin position="23"/>
        <end position="50"/>
    </location>
</feature>
<dbReference type="RefSeq" id="WP_280742044.1">
    <property type="nucleotide sequence ID" value="NZ_JARXVV010000011.1"/>
</dbReference>